<evidence type="ECO:0000256" key="1">
    <source>
        <dbReference type="ARBA" id="ARBA00004429"/>
    </source>
</evidence>
<keyword evidence="6 10" id="KW-1133">Transmembrane helix</keyword>
<evidence type="ECO:0000256" key="6">
    <source>
        <dbReference type="ARBA" id="ARBA00022989"/>
    </source>
</evidence>
<feature type="transmembrane region" description="Helical" evidence="10">
    <location>
        <begin position="34"/>
        <end position="56"/>
    </location>
</feature>
<keyword evidence="7 10" id="KW-0472">Membrane</keyword>
<evidence type="ECO:0000256" key="2">
    <source>
        <dbReference type="ARBA" id="ARBA00022448"/>
    </source>
</evidence>
<proteinExistence type="inferred from homology"/>
<evidence type="ECO:0000256" key="9">
    <source>
        <dbReference type="SAM" id="MobiDB-lite"/>
    </source>
</evidence>
<evidence type="ECO:0000313" key="12">
    <source>
        <dbReference type="Proteomes" id="UP000515743"/>
    </source>
</evidence>
<feature type="compositionally biased region" description="Low complexity" evidence="9">
    <location>
        <begin position="74"/>
        <end position="92"/>
    </location>
</feature>
<keyword evidence="4" id="KW-0997">Cell inner membrane</keyword>
<dbReference type="PANTHER" id="PTHR30574">
    <property type="entry name" value="INNER MEMBRANE PROTEIN YEDE"/>
    <property type="match status" value="1"/>
</dbReference>
<reference evidence="11 12" key="1">
    <citation type="submission" date="2020-07" db="EMBL/GenBank/DDBJ databases">
        <title>Complete genome and description of Corynebacterium incognita strain Marseille-Q3630 sp. nov.</title>
        <authorList>
            <person name="Boxberger M."/>
        </authorList>
    </citation>
    <scope>NUCLEOTIDE SEQUENCE [LARGE SCALE GENOMIC DNA]</scope>
    <source>
        <strain evidence="11 12">Marseille-Q3630</strain>
    </source>
</reference>
<protein>
    <submittedName>
        <fullName evidence="11">YeeE/YedE family protein</fullName>
    </submittedName>
</protein>
<evidence type="ECO:0000256" key="8">
    <source>
        <dbReference type="ARBA" id="ARBA00035655"/>
    </source>
</evidence>
<dbReference type="Proteomes" id="UP000515743">
    <property type="component" value="Chromosome"/>
</dbReference>
<sequence>MVAGIWGGVLMGIGAAWAGGCTVGNGMVETSLFTFPGWIALLFFAFGVFAGAKLWLKPAPRPPTPSPPGPPTTATPSPTSSARTTPAGTSRW</sequence>
<evidence type="ECO:0000256" key="10">
    <source>
        <dbReference type="SAM" id="Phobius"/>
    </source>
</evidence>
<dbReference type="GO" id="GO:0005886">
    <property type="term" value="C:plasma membrane"/>
    <property type="evidence" value="ECO:0007669"/>
    <property type="project" value="UniProtKB-SubCell"/>
</dbReference>
<evidence type="ECO:0000256" key="3">
    <source>
        <dbReference type="ARBA" id="ARBA00022475"/>
    </source>
</evidence>
<dbReference type="EMBL" id="CP059404">
    <property type="protein sequence ID" value="QNE89999.1"/>
    <property type="molecule type" value="Genomic_DNA"/>
</dbReference>
<evidence type="ECO:0000313" key="11">
    <source>
        <dbReference type="EMBL" id="QNE89999.1"/>
    </source>
</evidence>
<dbReference type="InterPro" id="IPR007272">
    <property type="entry name" value="Sulf_transp_TsuA/YedE"/>
</dbReference>
<accession>A0A7G7CQY3</accession>
<keyword evidence="5 10" id="KW-0812">Transmembrane</keyword>
<comment type="subcellular location">
    <subcellularLocation>
        <location evidence="1">Cell inner membrane</location>
        <topology evidence="1">Multi-pass membrane protein</topology>
    </subcellularLocation>
</comment>
<evidence type="ECO:0000256" key="5">
    <source>
        <dbReference type="ARBA" id="ARBA00022692"/>
    </source>
</evidence>
<dbReference type="AlphaFoldDB" id="A0A7G7CQY3"/>
<evidence type="ECO:0000256" key="7">
    <source>
        <dbReference type="ARBA" id="ARBA00023136"/>
    </source>
</evidence>
<feature type="region of interest" description="Disordered" evidence="9">
    <location>
        <begin position="59"/>
        <end position="92"/>
    </location>
</feature>
<dbReference type="KEGG" id="cik:H0194_02945"/>
<comment type="similarity">
    <text evidence="8">Belongs to the TsuA/YedE (TC 9.B.102) family.</text>
</comment>
<feature type="compositionally biased region" description="Pro residues" evidence="9">
    <location>
        <begin position="59"/>
        <end position="73"/>
    </location>
</feature>
<keyword evidence="12" id="KW-1185">Reference proteome</keyword>
<gene>
    <name evidence="11" type="ORF">H0194_02945</name>
</gene>
<evidence type="ECO:0000256" key="4">
    <source>
        <dbReference type="ARBA" id="ARBA00022519"/>
    </source>
</evidence>
<organism evidence="11 12">
    <name type="scientific">Corynebacterium incognita</name>
    <dbReference type="NCBI Taxonomy" id="2754725"/>
    <lineage>
        <taxon>Bacteria</taxon>
        <taxon>Bacillati</taxon>
        <taxon>Actinomycetota</taxon>
        <taxon>Actinomycetes</taxon>
        <taxon>Mycobacteriales</taxon>
        <taxon>Corynebacteriaceae</taxon>
        <taxon>Corynebacterium</taxon>
    </lineage>
</organism>
<keyword evidence="3" id="KW-1003">Cell membrane</keyword>
<dbReference type="Pfam" id="PF04143">
    <property type="entry name" value="Sulf_transp"/>
    <property type="match status" value="1"/>
</dbReference>
<dbReference type="PANTHER" id="PTHR30574:SF1">
    <property type="entry name" value="SULPHUR TRANSPORT DOMAIN-CONTAINING PROTEIN"/>
    <property type="match status" value="1"/>
</dbReference>
<name>A0A7G7CQY3_9CORY</name>
<keyword evidence="2" id="KW-0813">Transport</keyword>